<dbReference type="EMBL" id="QPIW01000002">
    <property type="protein sequence ID" value="RDB07425.1"/>
    <property type="molecule type" value="Genomic_DNA"/>
</dbReference>
<dbReference type="InterPro" id="IPR017850">
    <property type="entry name" value="Alkaline_phosphatase_core_sf"/>
</dbReference>
<gene>
    <name evidence="3" type="ORF">DVG78_05340</name>
</gene>
<dbReference type="RefSeq" id="WP_114459998.1">
    <property type="nucleotide sequence ID" value="NZ_QPIW01000002.1"/>
</dbReference>
<dbReference type="InterPro" id="IPR024607">
    <property type="entry name" value="Sulfatase_CS"/>
</dbReference>
<accession>A0A369IGU9</accession>
<dbReference type="SUPFAM" id="SSF53649">
    <property type="entry name" value="Alkaline phosphatase-like"/>
    <property type="match status" value="1"/>
</dbReference>
<dbReference type="AlphaFoldDB" id="A0A369IGU9"/>
<dbReference type="PROSITE" id="PS00149">
    <property type="entry name" value="SULFATASE_2"/>
    <property type="match status" value="1"/>
</dbReference>
<name>A0A369IGU9_9BACT</name>
<dbReference type="Gene3D" id="3.40.720.10">
    <property type="entry name" value="Alkaline Phosphatase, subunit A"/>
    <property type="match status" value="1"/>
</dbReference>
<reference evidence="3 4" key="1">
    <citation type="submission" date="2018-07" db="EMBL/GenBank/DDBJ databases">
        <title>Genome analysis of Runella aurantiaca.</title>
        <authorList>
            <person name="Yang X."/>
        </authorList>
    </citation>
    <scope>NUCLEOTIDE SEQUENCE [LARGE SCALE GENOMIC DNA]</scope>
    <source>
        <strain evidence="3 4">YX9</strain>
    </source>
</reference>
<keyword evidence="2" id="KW-0378">Hydrolase</keyword>
<evidence type="ECO:0000313" key="3">
    <source>
        <dbReference type="EMBL" id="RDB07425.1"/>
    </source>
</evidence>
<comment type="similarity">
    <text evidence="1">Belongs to the sulfatase family.</text>
</comment>
<proteinExistence type="inferred from homology"/>
<keyword evidence="4" id="KW-1185">Reference proteome</keyword>
<evidence type="ECO:0000313" key="4">
    <source>
        <dbReference type="Proteomes" id="UP000253141"/>
    </source>
</evidence>
<evidence type="ECO:0000256" key="1">
    <source>
        <dbReference type="ARBA" id="ARBA00008779"/>
    </source>
</evidence>
<protein>
    <submittedName>
        <fullName evidence="3">Uncharacterized protein</fullName>
    </submittedName>
</protein>
<dbReference type="GO" id="GO:0016787">
    <property type="term" value="F:hydrolase activity"/>
    <property type="evidence" value="ECO:0007669"/>
    <property type="project" value="UniProtKB-KW"/>
</dbReference>
<comment type="caution">
    <text evidence="3">The sequence shown here is derived from an EMBL/GenBank/DDBJ whole genome shotgun (WGS) entry which is preliminary data.</text>
</comment>
<evidence type="ECO:0000256" key="2">
    <source>
        <dbReference type="ARBA" id="ARBA00022801"/>
    </source>
</evidence>
<organism evidence="3 4">
    <name type="scientific">Runella aurantiaca</name>
    <dbReference type="NCBI Taxonomy" id="2282308"/>
    <lineage>
        <taxon>Bacteria</taxon>
        <taxon>Pseudomonadati</taxon>
        <taxon>Bacteroidota</taxon>
        <taxon>Cytophagia</taxon>
        <taxon>Cytophagales</taxon>
        <taxon>Spirosomataceae</taxon>
        <taxon>Runella</taxon>
    </lineage>
</organism>
<sequence length="46" mass="5123">MGSPLTEETMADVLERSGYQSMLVGKWHLRASLKVCVFMTSNVGVY</sequence>
<dbReference type="Proteomes" id="UP000253141">
    <property type="component" value="Unassembled WGS sequence"/>
</dbReference>